<organism evidence="1 2">
    <name type="scientific">Populus alba</name>
    <name type="common">White poplar</name>
    <dbReference type="NCBI Taxonomy" id="43335"/>
    <lineage>
        <taxon>Eukaryota</taxon>
        <taxon>Viridiplantae</taxon>
        <taxon>Streptophyta</taxon>
        <taxon>Embryophyta</taxon>
        <taxon>Tracheophyta</taxon>
        <taxon>Spermatophyta</taxon>
        <taxon>Magnoliopsida</taxon>
        <taxon>eudicotyledons</taxon>
        <taxon>Gunneridae</taxon>
        <taxon>Pentapetalae</taxon>
        <taxon>rosids</taxon>
        <taxon>fabids</taxon>
        <taxon>Malpighiales</taxon>
        <taxon>Salicaceae</taxon>
        <taxon>Saliceae</taxon>
        <taxon>Populus</taxon>
    </lineage>
</organism>
<evidence type="ECO:0000313" key="1">
    <source>
        <dbReference type="EMBL" id="KAL3579917.1"/>
    </source>
</evidence>
<dbReference type="Proteomes" id="UP000309997">
    <property type="component" value="Unassembled WGS sequence"/>
</dbReference>
<name>A0ACC4BNF3_POPAL</name>
<comment type="caution">
    <text evidence="1">The sequence shown here is derived from an EMBL/GenBank/DDBJ whole genome shotgun (WGS) entry which is preliminary data.</text>
</comment>
<keyword evidence="2" id="KW-1185">Reference proteome</keyword>
<evidence type="ECO:0000313" key="2">
    <source>
        <dbReference type="Proteomes" id="UP000309997"/>
    </source>
</evidence>
<gene>
    <name evidence="1" type="ORF">D5086_017752</name>
</gene>
<proteinExistence type="predicted"/>
<sequence length="83" mass="8631">MGHQSNTTKAISLAVVGQFSEQMPASLSSGSTSQAQEACHGLGVYIPRPLMIYAERETSASTWTTSGLNGGGDSRGAFFFLGS</sequence>
<accession>A0ACC4BNF3</accession>
<reference evidence="1 2" key="1">
    <citation type="journal article" date="2024" name="Plant Biotechnol. J.">
        <title>Genome and CRISPR/Cas9 system of a widespread forest tree (Populus alba) in the world.</title>
        <authorList>
            <person name="Liu Y.J."/>
            <person name="Jiang P.F."/>
            <person name="Han X.M."/>
            <person name="Li X.Y."/>
            <person name="Wang H.M."/>
            <person name="Wang Y.J."/>
            <person name="Wang X.X."/>
            <person name="Zeng Q.Y."/>
        </authorList>
    </citation>
    <scope>NUCLEOTIDE SEQUENCE [LARGE SCALE GENOMIC DNA]</scope>
    <source>
        <strain evidence="2">cv. PAL-ZL1</strain>
    </source>
</reference>
<protein>
    <submittedName>
        <fullName evidence="1">Uncharacterized protein</fullName>
    </submittedName>
</protein>
<dbReference type="EMBL" id="RCHU02000009">
    <property type="protein sequence ID" value="KAL3579917.1"/>
    <property type="molecule type" value="Genomic_DNA"/>
</dbReference>